<dbReference type="EMBL" id="UZAM01007367">
    <property type="protein sequence ID" value="VDO98685.1"/>
    <property type="molecule type" value="Genomic_DNA"/>
</dbReference>
<evidence type="ECO:0000256" key="2">
    <source>
        <dbReference type="ARBA" id="ARBA00002819"/>
    </source>
</evidence>
<dbReference type="GO" id="GO:0004174">
    <property type="term" value="F:electron-transferring-flavoprotein dehydrogenase activity"/>
    <property type="evidence" value="ECO:0007669"/>
    <property type="project" value="UniProtKB-UniRule"/>
</dbReference>
<evidence type="ECO:0000256" key="8">
    <source>
        <dbReference type="ARBA" id="ARBA00022982"/>
    </source>
</evidence>
<dbReference type="Gene3D" id="3.30.70.20">
    <property type="match status" value="1"/>
</dbReference>
<dbReference type="SUPFAM" id="SSF51905">
    <property type="entry name" value="FAD/NAD(P)-binding domain"/>
    <property type="match status" value="1"/>
</dbReference>
<accession>A0A183IGG8</accession>
<keyword evidence="9 14" id="KW-0560">Oxidoreductase</keyword>
<comment type="catalytic activity">
    <reaction evidence="13 14">
        <text>a ubiquinone + reduced [electron-transfer flavoprotein] = a ubiquinol + oxidized [electron-transfer flavoprotein] + H(+)</text>
        <dbReference type="Rhea" id="RHEA:24052"/>
        <dbReference type="Rhea" id="RHEA-COMP:9565"/>
        <dbReference type="Rhea" id="RHEA-COMP:9566"/>
        <dbReference type="Rhea" id="RHEA-COMP:10685"/>
        <dbReference type="Rhea" id="RHEA-COMP:10686"/>
        <dbReference type="ChEBI" id="CHEBI:15378"/>
        <dbReference type="ChEBI" id="CHEBI:16389"/>
        <dbReference type="ChEBI" id="CHEBI:17976"/>
        <dbReference type="ChEBI" id="CHEBI:57692"/>
        <dbReference type="ChEBI" id="CHEBI:58307"/>
        <dbReference type="EC" id="1.5.5.1"/>
    </reaction>
</comment>
<dbReference type="AlphaFoldDB" id="A0A183IGG8"/>
<evidence type="ECO:0000256" key="6">
    <source>
        <dbReference type="ARBA" id="ARBA00022723"/>
    </source>
</evidence>
<dbReference type="PANTHER" id="PTHR10617:SF107">
    <property type="entry name" value="ELECTRON TRANSFER FLAVOPROTEIN-UBIQUINONE OXIDOREDUCTASE, MITOCHONDRIAL"/>
    <property type="match status" value="1"/>
</dbReference>
<keyword evidence="17" id="KW-1185">Reference proteome</keyword>
<keyword evidence="8 14" id="KW-0249">Electron transport</keyword>
<reference evidence="18" key="1">
    <citation type="submission" date="2016-06" db="UniProtKB">
        <authorList>
            <consortium name="WormBaseParasite"/>
        </authorList>
    </citation>
    <scope>IDENTIFICATION</scope>
</reference>
<dbReference type="GO" id="GO:0051539">
    <property type="term" value="F:4 iron, 4 sulfur cluster binding"/>
    <property type="evidence" value="ECO:0007669"/>
    <property type="project" value="UniProtKB-UniRule"/>
</dbReference>
<dbReference type="InterPro" id="IPR049398">
    <property type="entry name" value="ETF-QO/FixC_UQ-bd"/>
</dbReference>
<keyword evidence="10 14" id="KW-0408">Iron</keyword>
<dbReference type="Pfam" id="PF13450">
    <property type="entry name" value="NAD_binding_8"/>
    <property type="match status" value="1"/>
</dbReference>
<comment type="cofactor">
    <cofactor evidence="1 14">
        <name>FAD</name>
        <dbReference type="ChEBI" id="CHEBI:57692"/>
    </cofactor>
</comment>
<comment type="cofactor">
    <cofactor evidence="14">
        <name>[4Fe-4S] cluster</name>
        <dbReference type="ChEBI" id="CHEBI:49883"/>
    </cofactor>
    <text evidence="14">Binds 1 [4Fe-4S] cluster.</text>
</comment>
<proteinExistence type="predicted"/>
<evidence type="ECO:0000256" key="5">
    <source>
        <dbReference type="ARBA" id="ARBA00022630"/>
    </source>
</evidence>
<dbReference type="Gene3D" id="3.50.50.60">
    <property type="entry name" value="FAD/NAD(P)-binding domain"/>
    <property type="match status" value="1"/>
</dbReference>
<keyword evidence="7 14" id="KW-0274">FAD</keyword>
<dbReference type="EC" id="1.5.5.1" evidence="14"/>
<feature type="domain" description="4Fe-4S ferredoxin-type" evidence="15">
    <location>
        <begin position="577"/>
        <end position="606"/>
    </location>
</feature>
<keyword evidence="12 14" id="KW-0830">Ubiquinone</keyword>
<evidence type="ECO:0000256" key="7">
    <source>
        <dbReference type="ARBA" id="ARBA00022827"/>
    </source>
</evidence>
<evidence type="ECO:0000256" key="10">
    <source>
        <dbReference type="ARBA" id="ARBA00023004"/>
    </source>
</evidence>
<evidence type="ECO:0000256" key="4">
    <source>
        <dbReference type="ARBA" id="ARBA00022485"/>
    </source>
</evidence>
<dbReference type="FunFam" id="3.30.70.20:FF:000012">
    <property type="entry name" value="Electron transfer flavoprotein-ubiquinone oxidoreductase, mitochondrial"/>
    <property type="match status" value="1"/>
</dbReference>
<evidence type="ECO:0000313" key="18">
    <source>
        <dbReference type="WBParaSite" id="SBAD_0000284201-mRNA-1"/>
    </source>
</evidence>
<evidence type="ECO:0000256" key="14">
    <source>
        <dbReference type="RuleBase" id="RU366068"/>
    </source>
</evidence>
<evidence type="ECO:0000256" key="1">
    <source>
        <dbReference type="ARBA" id="ARBA00001974"/>
    </source>
</evidence>
<reference evidence="16 17" key="2">
    <citation type="submission" date="2018-11" db="EMBL/GenBank/DDBJ databases">
        <authorList>
            <consortium name="Pathogen Informatics"/>
        </authorList>
    </citation>
    <scope>NUCLEOTIDE SEQUENCE [LARGE SCALE GENOMIC DNA]</scope>
</reference>
<evidence type="ECO:0000256" key="3">
    <source>
        <dbReference type="ARBA" id="ARBA00022448"/>
    </source>
</evidence>
<dbReference type="InterPro" id="IPR017896">
    <property type="entry name" value="4Fe4S_Fe-S-bd"/>
</dbReference>
<keyword evidence="4" id="KW-0004">4Fe-4S</keyword>
<evidence type="ECO:0000256" key="13">
    <source>
        <dbReference type="ARBA" id="ARBA00052682"/>
    </source>
</evidence>
<dbReference type="PROSITE" id="PS51379">
    <property type="entry name" value="4FE4S_FER_2"/>
    <property type="match status" value="1"/>
</dbReference>
<dbReference type="InterPro" id="IPR040156">
    <property type="entry name" value="ETF-QO"/>
</dbReference>
<sequence>MFSSRELFRVYQRLPPLPQTVFAEVQKLLHSQAPLCDNFQHKITTHYSVVPREGQPRWKGVDMKRECDSFDVVIVGGGPAGFATAIRLRQLSAQHSYDLRVCLVEKAAEIGGHILSGAVIKTDALDELIPNWKDLNTPVFQKVTKERVSILTKRGRIPVPNMPGSPLENRGNYIVRLGNFVHWLSQQAEELGVEVYPGFGASEVLFDADGSVKGIATNDVGVAKDGFPKDTFQRGMELHASVTVFAEGCRGSLGKQLKMAFNLEKDCHPMVYGIGLKELWEISPSHHIPGYVEHTLGWPLHYQQYGGSFLYDMEDAGRPLCSIGMIISLDYENTYLNPYEEFQRFKTHPWIRKHLEGGTRIGYGARAVNEGGFQCLPKLVFPGGCLVGCDAGFLNAATIKGVNYAMKSGMLAAEAIFDGIKANGRKVVGLEPNSYEEKVKSSYIWKDLKSVRNIHPSFLSSLGMWGGMAYTGMVYMLLRGREPWTINYSGADCTKLKPAGKCTKIQYLKPDGVITFDLLTSVSLTNTNHEEDQPPHLTLLNDEVPYDVNYPTFDGPEERYCPAGVYEYVPTDDGLSKRFLINAQNCIHCKTCDIKDPTQNINWVTPEGGGGPSYTGM</sequence>
<dbReference type="SUPFAM" id="SSF54862">
    <property type="entry name" value="4Fe-4S ferredoxins"/>
    <property type="match status" value="1"/>
</dbReference>
<evidence type="ECO:0000256" key="9">
    <source>
        <dbReference type="ARBA" id="ARBA00023002"/>
    </source>
</evidence>
<dbReference type="Proteomes" id="UP000270296">
    <property type="component" value="Unassembled WGS sequence"/>
</dbReference>
<comment type="function">
    <text evidence="2 14">Accepts electrons from ETF and reduces ubiquinone.</text>
</comment>
<keyword evidence="6 14" id="KW-0479">Metal-binding</keyword>
<keyword evidence="11 14" id="KW-0411">Iron-sulfur</keyword>
<dbReference type="InterPro" id="IPR007859">
    <property type="entry name" value="ETF-QO/FixX_C"/>
</dbReference>
<organism evidence="18">
    <name type="scientific">Soboliphyme baturini</name>
    <dbReference type="NCBI Taxonomy" id="241478"/>
    <lineage>
        <taxon>Eukaryota</taxon>
        <taxon>Metazoa</taxon>
        <taxon>Ecdysozoa</taxon>
        <taxon>Nematoda</taxon>
        <taxon>Enoplea</taxon>
        <taxon>Dorylaimia</taxon>
        <taxon>Dioctophymatida</taxon>
        <taxon>Dioctophymatoidea</taxon>
        <taxon>Soboliphymatidae</taxon>
        <taxon>Soboliphyme</taxon>
    </lineage>
</organism>
<gene>
    <name evidence="16" type="ORF">SBAD_LOCUS2712</name>
</gene>
<dbReference type="Gene3D" id="3.30.9.90">
    <property type="match status" value="1"/>
</dbReference>
<protein>
    <recommendedName>
        <fullName evidence="14">Electron transfer flavoprotein-ubiquinone oxidoreductase</fullName>
        <shortName evidence="14">ETF-QO</shortName>
        <ecNumber evidence="14">1.5.5.1</ecNumber>
    </recommendedName>
</protein>
<dbReference type="PANTHER" id="PTHR10617">
    <property type="entry name" value="ELECTRON TRANSFER FLAVOPROTEIN-UBIQUINONE OXIDOREDUCTASE"/>
    <property type="match status" value="1"/>
</dbReference>
<dbReference type="Pfam" id="PF05187">
    <property type="entry name" value="Fer4_ETF_QO"/>
    <property type="match status" value="1"/>
</dbReference>
<dbReference type="Pfam" id="PF21162">
    <property type="entry name" value="ETFQO_UQ-bd"/>
    <property type="match status" value="1"/>
</dbReference>
<dbReference type="GO" id="GO:0046872">
    <property type="term" value="F:metal ion binding"/>
    <property type="evidence" value="ECO:0007669"/>
    <property type="project" value="UniProtKB-KW"/>
</dbReference>
<evidence type="ECO:0000256" key="12">
    <source>
        <dbReference type="ARBA" id="ARBA00023075"/>
    </source>
</evidence>
<evidence type="ECO:0000256" key="11">
    <source>
        <dbReference type="ARBA" id="ARBA00023014"/>
    </source>
</evidence>
<evidence type="ECO:0000313" key="17">
    <source>
        <dbReference type="Proteomes" id="UP000270296"/>
    </source>
</evidence>
<dbReference type="OrthoDB" id="437331at2759"/>
<dbReference type="InterPro" id="IPR036188">
    <property type="entry name" value="FAD/NAD-bd_sf"/>
</dbReference>
<name>A0A183IGG8_9BILA</name>
<keyword evidence="5 14" id="KW-0285">Flavoprotein</keyword>
<evidence type="ECO:0000259" key="15">
    <source>
        <dbReference type="PROSITE" id="PS51379"/>
    </source>
</evidence>
<dbReference type="SUPFAM" id="SSF54373">
    <property type="entry name" value="FAD-linked reductases, C-terminal domain"/>
    <property type="match status" value="1"/>
</dbReference>
<dbReference type="WBParaSite" id="SBAD_0000284201-mRNA-1">
    <property type="protein sequence ID" value="SBAD_0000284201-mRNA-1"/>
    <property type="gene ID" value="SBAD_0000284201"/>
</dbReference>
<dbReference type="GO" id="GO:0005743">
    <property type="term" value="C:mitochondrial inner membrane"/>
    <property type="evidence" value="ECO:0007669"/>
    <property type="project" value="TreeGrafter"/>
</dbReference>
<keyword evidence="3 14" id="KW-0813">Transport</keyword>
<evidence type="ECO:0000313" key="16">
    <source>
        <dbReference type="EMBL" id="VDO98685.1"/>
    </source>
</evidence>